<dbReference type="InterPro" id="IPR001680">
    <property type="entry name" value="WD40_rpt"/>
</dbReference>
<dbReference type="FunFam" id="2.130.10.10:FF:000044">
    <property type="entry name" value="echinoderm microtubule-associated protein-like 6 isoform X1"/>
    <property type="match status" value="1"/>
</dbReference>
<dbReference type="InterPro" id="IPR015943">
    <property type="entry name" value="WD40/YVTN_repeat-like_dom_sf"/>
</dbReference>
<dbReference type="Gene3D" id="1.10.238.10">
    <property type="entry name" value="EF-hand"/>
    <property type="match status" value="1"/>
</dbReference>
<evidence type="ECO:0000313" key="6">
    <source>
        <dbReference type="EMBL" id="OQR90411.1"/>
    </source>
</evidence>
<dbReference type="SUPFAM" id="SSF50952">
    <property type="entry name" value="Soluble quinoprotein glucose dehydrogenase"/>
    <property type="match status" value="1"/>
</dbReference>
<dbReference type="InterPro" id="IPR018247">
    <property type="entry name" value="EF_Hand_1_Ca_BS"/>
</dbReference>
<proteinExistence type="predicted"/>
<dbReference type="SUPFAM" id="SSF47473">
    <property type="entry name" value="EF-hand"/>
    <property type="match status" value="1"/>
</dbReference>
<dbReference type="InterPro" id="IPR055439">
    <property type="entry name" value="Beta-prop_EML_1st"/>
</dbReference>
<dbReference type="STRING" id="74557.A0A1V9YXH4"/>
<dbReference type="PANTHER" id="PTHR13720:SF33">
    <property type="entry name" value="HELP DOMAIN-CONTAINING PROTEIN"/>
    <property type="match status" value="1"/>
</dbReference>
<comment type="caution">
    <text evidence="6">The sequence shown here is derived from an EMBL/GenBank/DDBJ whole genome shotgun (WGS) entry which is preliminary data.</text>
</comment>
<dbReference type="EMBL" id="JNBS01002546">
    <property type="protein sequence ID" value="OQR90411.1"/>
    <property type="molecule type" value="Genomic_DNA"/>
</dbReference>
<dbReference type="SUPFAM" id="SSF50978">
    <property type="entry name" value="WD40 repeat-like"/>
    <property type="match status" value="3"/>
</dbReference>
<dbReference type="PANTHER" id="PTHR13720">
    <property type="entry name" value="WD-40 REPEAT PROTEIN"/>
    <property type="match status" value="1"/>
</dbReference>
<evidence type="ECO:0000256" key="2">
    <source>
        <dbReference type="ARBA" id="ARBA00022737"/>
    </source>
</evidence>
<dbReference type="GO" id="GO:0008017">
    <property type="term" value="F:microtubule binding"/>
    <property type="evidence" value="ECO:0007669"/>
    <property type="project" value="TreeGrafter"/>
</dbReference>
<dbReference type="InterPro" id="IPR011041">
    <property type="entry name" value="Quinoprot_gluc/sorb_DH_b-prop"/>
</dbReference>
<dbReference type="Pfam" id="PF23409">
    <property type="entry name" value="Beta-prop_EML"/>
    <property type="match status" value="3"/>
</dbReference>
<dbReference type="OrthoDB" id="47802at2759"/>
<dbReference type="InterPro" id="IPR002048">
    <property type="entry name" value="EF_hand_dom"/>
</dbReference>
<organism evidence="6 7">
    <name type="scientific">Thraustotheca clavata</name>
    <dbReference type="NCBI Taxonomy" id="74557"/>
    <lineage>
        <taxon>Eukaryota</taxon>
        <taxon>Sar</taxon>
        <taxon>Stramenopiles</taxon>
        <taxon>Oomycota</taxon>
        <taxon>Saprolegniomycetes</taxon>
        <taxon>Saprolegniales</taxon>
        <taxon>Achlyaceae</taxon>
        <taxon>Thraustotheca</taxon>
    </lineage>
</organism>
<dbReference type="Pfam" id="PF23414">
    <property type="entry name" value="Beta-prop_EML_2"/>
    <property type="match status" value="3"/>
</dbReference>
<feature type="domain" description="EF-hand" evidence="5">
    <location>
        <begin position="100"/>
        <end position="135"/>
    </location>
</feature>
<accession>A0A1V9YXH4</accession>
<reference evidence="6 7" key="1">
    <citation type="journal article" date="2014" name="Genome Biol. Evol.">
        <title>The secreted proteins of Achlya hypogyna and Thraustotheca clavata identify the ancestral oomycete secretome and reveal gene acquisitions by horizontal gene transfer.</title>
        <authorList>
            <person name="Misner I."/>
            <person name="Blouin N."/>
            <person name="Leonard G."/>
            <person name="Richards T.A."/>
            <person name="Lane C.E."/>
        </authorList>
    </citation>
    <scope>NUCLEOTIDE SEQUENCE [LARGE SCALE GENOMIC DNA]</scope>
    <source>
        <strain evidence="6 7">ATCC 34112</strain>
    </source>
</reference>
<keyword evidence="2" id="KW-0677">Repeat</keyword>
<dbReference type="InterPro" id="IPR055442">
    <property type="entry name" value="Beta-prop_EML-like_2nd"/>
</dbReference>
<dbReference type="InterPro" id="IPR011992">
    <property type="entry name" value="EF-hand-dom_pair"/>
</dbReference>
<evidence type="ECO:0000256" key="3">
    <source>
        <dbReference type="ARBA" id="ARBA00022837"/>
    </source>
</evidence>
<feature type="repeat" description="WD" evidence="4">
    <location>
        <begin position="1863"/>
        <end position="1893"/>
    </location>
</feature>
<sequence>MGQLHGKAAFAQAALPFLNVSEKDVNKCWESFNDVAEGFGINKAEMIDICSPLQDSFEIKAKNEMERITGLLFDAMDTDENELVDALEFLGAIAMLSAMTIPQKITFVYNCYDFNESGEITIDELTLSMKSTLTGLCKLSIARPCPTEVMLEEVALQAFQRADKHPDKCITLPEFIKYCETTPEVNGWINFFDSSIESVDLYDMDDSDIDTEVVIPNYTVNESLQIDLDTPNDMMYQYAAADEPALTQPWQNTVANAAPSSAPSDPGMLPSLELDWIYGMNSSLRQCLNYISTNEIMYPAASVIVLYDHIEHKQRYSYYHSDMVLSIAVHPNRQIIASGERGLRPHICIWDSTNMNLLSTIRNFHTRGIAHLAWTPDNRSLISIGMDTFHSVAIYQWPSENAIHGLPQLIHTERTSRYHVLALHPVTPKLFITCGQRHVTFWAQESPETSPDIAFTSFPGVLGKKARMQTLMSATSVTEKLILTGTVRGEIWLWEGRNVIKVVYAHASAVNVLHSYGGGVLSGGKDGKIRIWSKRMEPGAQFDILALGSYAGRVRSLMTNADATKVLVATGGAEIYELSTSDGCNLHYGPLVSGHSTRKLCGLATHPLNLEMCSVGDDKSIRIWDLVHHRCLRLVNLEAPARACVYSPDAKLIAVGYGSDLEIPPTQKQLNGAFAVLNEPNLAVKYEGKDSKKFISNIKFSSDGTTLAVCTENVIYMYNTDDWASKGKCKSKDPTVVFTHFDLSSTGEWLQMATNKGEIVYYDTNSSVENTRLGALKDVQWATFTSIFGWPVQGVWPSKTKSYEVTALNRSHKEHIIVCGDQFGHVRVFKYPALPSPALFHHNYNGHCGRISHVQFTHDDQFVMTSGEDDRCLFQWRVELEVQEGAPPEFEYHANSDDEIEMQTPSERSSYEEAANVGEYAMDLLFQQVQQKEGAPAEPLKPWVGSAIAPATAPEPDITMPSDHLEMEWVYGYRGHDCRNNVKYTKQGRIVYPIAKVVVVFETKSWSQRHFKQHQDEVVSIAMHPELEIIASGEVGKYPAIHIWHSHSLSILSTLRGVHKRGIVELAFNGSGSVLASAGGDPDSTILIYDWAMGQLLAQIKTGNYKILGLGFQPNTNSSFSETLVAVSQHDVSFLRISGRNITRKHAVFGKRGYVQPFLSVIFIGTDAVAGSTSGELYKFKGIELVTIVPAHSRSVAALYACANGSVCSGGRDGFIKIWTSELECLNQFNVCNQQPIRSILWNTEKQTLLVGTRESCIYEINAHDGSIINTIMDMHYQGQVQGLTVSPTKDKTVTTGDDGTLRIWDTYKHKCLLKFQLDTASRAAAYAPEGAYLAVGLGGDPRKNRHKKDGTLLIYEEKISEGNITLEILHETRDTKQPISVIRYSPDGVSLIVGAQDNIIYIYDVPNEYAKRATFNKHKSFITHFDISSDSQYLRSNCGGYELLFADLTTGSHVASATALKNQTWHTCTTIFNWYNQGAWPPPSKKTSISASSSNGTSLVVGDNLGAIKLYRFPCVREGLPCKTFFGHTGPVQALMFSQNSSHLFSVGLNDHALIQWKSPSMNLAEPDKANKARIVEVDPDLETEGWFIPAPQSVAPFGGTKPYLTGLVPPTTAPEEPTEGTLSFELEFVYGARLQDTRNLVQYSKSKRVVSTSGRIGTSYDRKRHAQAFYTGHQAPIISMAMSCDGLIIATGEEISSVITPKDLPRIHIWDPTACTAISILPTFHTTAITYLSFNETSTRLISAGKDTYHSLAVYGSPSGLWHDARIIACSRTTNLPVRFVACLPYMQSMFDLVTGGVDHIFFWRLDSPYLHPTIGTFGSQAQIQTLTCGNALDKGTFVTGTRTGHLYLWDCNTTIVQRSIPAHSSTVNSIAVTKAGIVSGSCDGHIKVWNRLLNPIWDFDMCQAKPACSNPIIRSIAWDLAESRFLVGTRGGEIYEVSQASGDTNLILESHYEHGLFGLAAHPIQPNIVATGGEDCTLRIWNTAQHELIGKVIMDTPIKAVAYSSDGKTIAVGLGSASHGSNQIKEGAFAVLDTATLEIMHEGRDSKQSISDIKFSPDGTLLAIGSHDNTIYLHAVMDNYALRSKCSKSTGHITHLDFSKDSRYLRANSDAFELIYVNTFDGVWISSPSSLRDVDWASYTCVLSWASQGIWGQSQDFIHAVGVSPEAKMMVSGNDKGELSLHSFPSLSKNIIFGMLLGHGGQVTGVTFNCDGTKLYSIGGIDRSLFQWSVQPKT</sequence>
<dbReference type="Proteomes" id="UP000243217">
    <property type="component" value="Unassembled WGS sequence"/>
</dbReference>
<dbReference type="PROSITE" id="PS50294">
    <property type="entry name" value="WD_REPEATS_REGION"/>
    <property type="match status" value="1"/>
</dbReference>
<keyword evidence="3" id="KW-0106">Calcium</keyword>
<dbReference type="Pfam" id="PF03451">
    <property type="entry name" value="HELP"/>
    <property type="match status" value="1"/>
</dbReference>
<dbReference type="Gene3D" id="2.130.10.10">
    <property type="entry name" value="YVTN repeat-like/Quinoprotein amine dehydrogenase"/>
    <property type="match status" value="6"/>
</dbReference>
<dbReference type="SMART" id="SM00320">
    <property type="entry name" value="WD40"/>
    <property type="match status" value="22"/>
</dbReference>
<dbReference type="PROSITE" id="PS00018">
    <property type="entry name" value="EF_HAND_1"/>
    <property type="match status" value="1"/>
</dbReference>
<keyword evidence="1 4" id="KW-0853">WD repeat</keyword>
<dbReference type="InterPro" id="IPR036322">
    <property type="entry name" value="WD40_repeat_dom_sf"/>
</dbReference>
<dbReference type="SUPFAM" id="SSF101908">
    <property type="entry name" value="Putative isomerase YbhE"/>
    <property type="match status" value="1"/>
</dbReference>
<dbReference type="PROSITE" id="PS50082">
    <property type="entry name" value="WD_REPEATS_2"/>
    <property type="match status" value="3"/>
</dbReference>
<evidence type="ECO:0000313" key="7">
    <source>
        <dbReference type="Proteomes" id="UP000243217"/>
    </source>
</evidence>
<gene>
    <name evidence="6" type="ORF">THRCLA_09354</name>
</gene>
<name>A0A1V9YXH4_9STRA</name>
<dbReference type="PROSITE" id="PS50222">
    <property type="entry name" value="EF_HAND_2"/>
    <property type="match status" value="1"/>
</dbReference>
<evidence type="ECO:0000256" key="4">
    <source>
        <dbReference type="PROSITE-ProRule" id="PRU00221"/>
    </source>
</evidence>
<evidence type="ECO:0000259" key="5">
    <source>
        <dbReference type="PROSITE" id="PS50222"/>
    </source>
</evidence>
<protein>
    <submittedName>
        <fullName evidence="6">Microtubule-associated protein</fullName>
    </submittedName>
</protein>
<dbReference type="SUPFAM" id="SSF82171">
    <property type="entry name" value="DPP6 N-terminal domain-like"/>
    <property type="match status" value="1"/>
</dbReference>
<feature type="repeat" description="WD" evidence="4">
    <location>
        <begin position="1373"/>
        <end position="1414"/>
    </location>
</feature>
<dbReference type="InterPro" id="IPR005108">
    <property type="entry name" value="HELP"/>
</dbReference>
<keyword evidence="7" id="KW-1185">Reference proteome</keyword>
<dbReference type="GO" id="GO:0005509">
    <property type="term" value="F:calcium ion binding"/>
    <property type="evidence" value="ECO:0007669"/>
    <property type="project" value="InterPro"/>
</dbReference>
<dbReference type="InterPro" id="IPR050630">
    <property type="entry name" value="WD_repeat_EMAP"/>
</dbReference>
<evidence type="ECO:0000256" key="1">
    <source>
        <dbReference type="ARBA" id="ARBA00022574"/>
    </source>
</evidence>
<feature type="repeat" description="WD" evidence="4">
    <location>
        <begin position="1274"/>
        <end position="1315"/>
    </location>
</feature>